<evidence type="ECO:0000256" key="1">
    <source>
        <dbReference type="ARBA" id="ARBA00022723"/>
    </source>
</evidence>
<dbReference type="InterPro" id="IPR012677">
    <property type="entry name" value="Nucleotide-bd_a/b_plait_sf"/>
</dbReference>
<dbReference type="Gene3D" id="3.30.70.330">
    <property type="match status" value="1"/>
</dbReference>
<dbReference type="Gene3D" id="6.10.140.2220">
    <property type="match status" value="1"/>
</dbReference>
<feature type="region of interest" description="Disordered" evidence="7">
    <location>
        <begin position="288"/>
        <end position="366"/>
    </location>
</feature>
<feature type="domain" description="MYND-type" evidence="10">
    <location>
        <begin position="241"/>
        <end position="277"/>
    </location>
</feature>
<evidence type="ECO:0000313" key="11">
    <source>
        <dbReference type="EnsemblMetazoa" id="XP_001605003"/>
    </source>
</evidence>
<dbReference type="SMART" id="SM00360">
    <property type="entry name" value="RRM"/>
    <property type="match status" value="1"/>
</dbReference>
<feature type="domain" description="Tudor" evidence="9">
    <location>
        <begin position="506"/>
        <end position="561"/>
    </location>
</feature>
<reference evidence="11" key="1">
    <citation type="submission" date="2021-01" db="UniProtKB">
        <authorList>
            <consortium name="EnsemblMetazoa"/>
        </authorList>
    </citation>
    <scope>IDENTIFICATION</scope>
</reference>
<evidence type="ECO:0000259" key="9">
    <source>
        <dbReference type="PROSITE" id="PS50304"/>
    </source>
</evidence>
<dbReference type="InterPro" id="IPR002893">
    <property type="entry name" value="Znf_MYND"/>
</dbReference>
<dbReference type="PROSITE" id="PS50865">
    <property type="entry name" value="ZF_MYND_2"/>
    <property type="match status" value="1"/>
</dbReference>
<dbReference type="SUPFAM" id="SSF63748">
    <property type="entry name" value="Tudor/PWWP/MBT"/>
    <property type="match status" value="3"/>
</dbReference>
<dbReference type="InterPro" id="IPR018247">
    <property type="entry name" value="EF_Hand_1_Ca_BS"/>
</dbReference>
<dbReference type="Pfam" id="PF01753">
    <property type="entry name" value="zf-MYND"/>
    <property type="match status" value="1"/>
</dbReference>
<protein>
    <recommendedName>
        <fullName evidence="13">Tudor domain-containing protein 1</fullName>
    </recommendedName>
</protein>
<keyword evidence="4 6" id="KW-0694">RNA-binding</keyword>
<dbReference type="InParanoid" id="A0A7M7LM90"/>
<keyword evidence="3" id="KW-0862">Zinc</keyword>
<dbReference type="PROSITE" id="PS01360">
    <property type="entry name" value="ZF_MYND_1"/>
    <property type="match status" value="1"/>
</dbReference>
<dbReference type="Pfam" id="PF00567">
    <property type="entry name" value="TUDOR"/>
    <property type="match status" value="3"/>
</dbReference>
<feature type="domain" description="Tudor" evidence="9">
    <location>
        <begin position="1095"/>
        <end position="1153"/>
    </location>
</feature>
<evidence type="ECO:0000259" key="10">
    <source>
        <dbReference type="PROSITE" id="PS50865"/>
    </source>
</evidence>
<feature type="compositionally biased region" description="Basic and acidic residues" evidence="7">
    <location>
        <begin position="297"/>
        <end position="316"/>
    </location>
</feature>
<dbReference type="RefSeq" id="XP_001605003.2">
    <property type="nucleotide sequence ID" value="XM_001604953.5"/>
</dbReference>
<dbReference type="FunFam" id="2.30.30.140:FF:000018">
    <property type="entry name" value="Serine/threonine-protein kinase 31"/>
    <property type="match status" value="1"/>
</dbReference>
<keyword evidence="1" id="KW-0479">Metal-binding</keyword>
<dbReference type="InterPro" id="IPR002999">
    <property type="entry name" value="Tudor"/>
</dbReference>
<evidence type="ECO:0000256" key="4">
    <source>
        <dbReference type="ARBA" id="ARBA00022884"/>
    </source>
</evidence>
<dbReference type="InterPro" id="IPR000504">
    <property type="entry name" value="RRM_dom"/>
</dbReference>
<dbReference type="InterPro" id="IPR050621">
    <property type="entry name" value="Tudor_domain_containing"/>
</dbReference>
<evidence type="ECO:0000256" key="3">
    <source>
        <dbReference type="ARBA" id="ARBA00022833"/>
    </source>
</evidence>
<evidence type="ECO:0000256" key="5">
    <source>
        <dbReference type="PROSITE-ProRule" id="PRU00134"/>
    </source>
</evidence>
<dbReference type="Proteomes" id="UP000002358">
    <property type="component" value="Chromosome 5"/>
</dbReference>
<feature type="compositionally biased region" description="Low complexity" evidence="7">
    <location>
        <begin position="329"/>
        <end position="344"/>
    </location>
</feature>
<evidence type="ECO:0000313" key="12">
    <source>
        <dbReference type="Proteomes" id="UP000002358"/>
    </source>
</evidence>
<dbReference type="AlphaFoldDB" id="A0A7M7LM90"/>
<sequence length="1219" mass="137958">MDLKMANNNNTSTLNGNETTSFTLHVTNLPLELEKDGVENMFLTYGKVTGTVVFRAKNNTNQAYISFSKYGEAEQAISELNQKLPLMLNIRFKDDYKIQKTKVDLSAPIVDFRYNDSFSDNSSGTKKVIDVKKVNCTPAFRPNAYTSEDELLYPVPNNTTTFNPYESPEPYRDTNLMYTRGTVHVSKDGRRHISYGRGYTYYNLPEPHYDIAAYLQNVYEKREKGLYEYATEEVEDDTGLCKICSAPTPFRCQKCGITFYCSKPCQVNDWANHKLECQPIPPLVKRVSNKSQVQNGHDIESSTEDHKVESSVKEIEAQSITQLRRPKTTPHQTQQQQRQIAPSQESVQPTTSSSYVNQNKDPKFLRDNFRPKLTSAITVHQDQTNISGLKSPALSTKNTDNHQTPNENRNDLNKQSSTPDNFKAVATSFPAKPQHSQQRKIDLKTNDDEMGFQSSQFIPKNEFVKVVITSSLENGNYWVQRCSDVETIEKLFMDLQNYADATERVPPEENVKCILQTDGLWYRATIVSLDKISKIFYHDWGTFDELEVNEVCPINGFAERPTLSRQIRLAEGTDSSCKGLNVDDTLSVKALNVLADGTIVVQAQPSKKVETPVESTQVTEKMANCNAKPTAPLTSPQPKPVSQLTEYEIVQNKIKNIPNVMDSIKVGTSGFMLLNKESNGDYNLTLVPDDEMDNYCKLIDDMKVACDKMLNENSLFSPNVGDMVCGLIEDGELWSRGIVLRTTPQIRLAAIDESRVFDTVSCTPVPKQFSNICSMGVMGKLLPNTQMPEPRPSDLQFTVDNVSSESAMITLKSEEVENIGKAIINKWIPKSEEKGILYAPLSNGNEVMLMHFSSQNSLHVRNMENLEKERVHKLDQDVAKYALNRKPLSAPLVIGQIVLAHYILDNNYYRAIVTAVKDKKVVIKYIDYGNDEEVSTDKLFELSEELKEQTSGIRKIKLKDVPENVPLTQEAKDYFDQLIINSTILKCTFTGDPLKDGVVLKTDKNENVNDVVRTYLKPTWERGVEDDKKVYTLYDLPDPKLGDVGDLIKAIVLCYYEENGSLILCPDDQIALNAIYYDMQKIIDKYIEKTTNHYIPRDEELCIAKYQDKFYRAVCILSAATPNESRVLFMDYGNTELVPHTDIRLFTEDFTRFPAFGIICSLSPTIPEEKLTLPVSKRIAELLPTSNSITVKIISIDDDHSHQVEIPELKVKLTEEGLL</sequence>
<dbReference type="SUPFAM" id="SSF144232">
    <property type="entry name" value="HIT/MYND zinc finger-like"/>
    <property type="match status" value="1"/>
</dbReference>
<dbReference type="EnsemblMetazoa" id="XM_001604953">
    <property type="protein sequence ID" value="XP_001605003"/>
    <property type="gene ID" value="LOC100121386"/>
</dbReference>
<evidence type="ECO:0000259" key="8">
    <source>
        <dbReference type="PROSITE" id="PS50102"/>
    </source>
</evidence>
<dbReference type="KEGG" id="nvi:100121386"/>
<dbReference type="PROSITE" id="PS50304">
    <property type="entry name" value="TUDOR"/>
    <property type="match status" value="3"/>
</dbReference>
<dbReference type="SMART" id="SM00333">
    <property type="entry name" value="TUDOR"/>
    <property type="match status" value="3"/>
</dbReference>
<dbReference type="GO" id="GO:0008270">
    <property type="term" value="F:zinc ion binding"/>
    <property type="evidence" value="ECO:0007669"/>
    <property type="project" value="UniProtKB-KW"/>
</dbReference>
<dbReference type="InterPro" id="IPR035979">
    <property type="entry name" value="RBD_domain_sf"/>
</dbReference>
<dbReference type="CDD" id="cd00590">
    <property type="entry name" value="RRM_SF"/>
    <property type="match status" value="1"/>
</dbReference>
<dbReference type="CTD" id="42695"/>
<name>A0A7M7LM90_NASVI</name>
<dbReference type="PROSITE" id="PS00018">
    <property type="entry name" value="EF_HAND_1"/>
    <property type="match status" value="1"/>
</dbReference>
<evidence type="ECO:0000256" key="2">
    <source>
        <dbReference type="ARBA" id="ARBA00022771"/>
    </source>
</evidence>
<feature type="compositionally biased region" description="Polar residues" evidence="7">
    <location>
        <begin position="380"/>
        <end position="420"/>
    </location>
</feature>
<evidence type="ECO:0000256" key="7">
    <source>
        <dbReference type="SAM" id="MobiDB-lite"/>
    </source>
</evidence>
<accession>A0A7M7LM90</accession>
<keyword evidence="12" id="KW-1185">Reference proteome</keyword>
<dbReference type="GeneID" id="100121386"/>
<dbReference type="CDD" id="cd20379">
    <property type="entry name" value="Tudor_dTUD-like"/>
    <property type="match status" value="1"/>
</dbReference>
<organism evidence="11 12">
    <name type="scientific">Nasonia vitripennis</name>
    <name type="common">Parasitic wasp</name>
    <dbReference type="NCBI Taxonomy" id="7425"/>
    <lineage>
        <taxon>Eukaryota</taxon>
        <taxon>Metazoa</taxon>
        <taxon>Ecdysozoa</taxon>
        <taxon>Arthropoda</taxon>
        <taxon>Hexapoda</taxon>
        <taxon>Insecta</taxon>
        <taxon>Pterygota</taxon>
        <taxon>Neoptera</taxon>
        <taxon>Endopterygota</taxon>
        <taxon>Hymenoptera</taxon>
        <taxon>Apocrita</taxon>
        <taxon>Proctotrupomorpha</taxon>
        <taxon>Chalcidoidea</taxon>
        <taxon>Pteromalidae</taxon>
        <taxon>Pteromalinae</taxon>
        <taxon>Nasonia</taxon>
    </lineage>
</organism>
<feature type="region of interest" description="Disordered" evidence="7">
    <location>
        <begin position="380"/>
        <end position="422"/>
    </location>
</feature>
<evidence type="ECO:0000256" key="6">
    <source>
        <dbReference type="PROSITE-ProRule" id="PRU00176"/>
    </source>
</evidence>
<feature type="domain" description="RRM" evidence="8">
    <location>
        <begin position="22"/>
        <end position="95"/>
    </location>
</feature>
<dbReference type="PANTHER" id="PTHR22948">
    <property type="entry name" value="TUDOR DOMAIN CONTAINING PROTEIN"/>
    <property type="match status" value="1"/>
</dbReference>
<dbReference type="Pfam" id="PF00076">
    <property type="entry name" value="RRM_1"/>
    <property type="match status" value="1"/>
</dbReference>
<feature type="compositionally biased region" description="Polar residues" evidence="7">
    <location>
        <begin position="345"/>
        <end position="359"/>
    </location>
</feature>
<feature type="domain" description="Tudor" evidence="9">
    <location>
        <begin position="891"/>
        <end position="949"/>
    </location>
</feature>
<proteinExistence type="predicted"/>
<dbReference type="Gene3D" id="2.30.30.140">
    <property type="match status" value="3"/>
</dbReference>
<dbReference type="PROSITE" id="PS50102">
    <property type="entry name" value="RRM"/>
    <property type="match status" value="1"/>
</dbReference>
<keyword evidence="2 5" id="KW-0863">Zinc-finger</keyword>
<dbReference type="OrthoDB" id="10023235at2759"/>
<evidence type="ECO:0008006" key="13">
    <source>
        <dbReference type="Google" id="ProtNLM"/>
    </source>
</evidence>
<dbReference type="SUPFAM" id="SSF54928">
    <property type="entry name" value="RNA-binding domain, RBD"/>
    <property type="match status" value="1"/>
</dbReference>
<dbReference type="GO" id="GO:0003723">
    <property type="term" value="F:RNA binding"/>
    <property type="evidence" value="ECO:0007669"/>
    <property type="project" value="UniProtKB-UniRule"/>
</dbReference>